<dbReference type="RefSeq" id="WP_048498393.1">
    <property type="nucleotide sequence ID" value="NZ_LFNG01000002.1"/>
</dbReference>
<evidence type="ECO:0000313" key="2">
    <source>
        <dbReference type="EMBL" id="KMQ72484.1"/>
    </source>
</evidence>
<dbReference type="OrthoDB" id="1138938at2"/>
<evidence type="ECO:0000313" key="3">
    <source>
        <dbReference type="Proteomes" id="UP000035900"/>
    </source>
</evidence>
<sequence>MKTKNLFTVFAAVGLLTFNACKESKENEQHEMTEQTSDQQSSDDALSVKQGVEAAKDASENINLDTLPASIQEFISHNYYGYKMVSAVKDPLCSGMEAIDVTVEKSDSPSFSLIFKMDGQFVQQETDINLNELPKAVLNQLNTGFKDYMPDQNAEKLNLADQSINYQVDLSKGQVKKEVVFKEDGTVVCTEE</sequence>
<proteinExistence type="predicted"/>
<comment type="caution">
    <text evidence="2">The sequence shown here is derived from an EMBL/GenBank/DDBJ whole genome shotgun (WGS) entry which is preliminary data.</text>
</comment>
<feature type="compositionally biased region" description="Polar residues" evidence="1">
    <location>
        <begin position="34"/>
        <end position="44"/>
    </location>
</feature>
<name>A0A0J7J372_9FLAO</name>
<gene>
    <name evidence="2" type="ORF">ACM44_01720</name>
</gene>
<evidence type="ECO:0000256" key="1">
    <source>
        <dbReference type="SAM" id="MobiDB-lite"/>
    </source>
</evidence>
<dbReference type="EMBL" id="LFNG01000002">
    <property type="protein sequence ID" value="KMQ72484.1"/>
    <property type="molecule type" value="Genomic_DNA"/>
</dbReference>
<organism evidence="2 3">
    <name type="scientific">Chryseobacterium koreense CCUG 49689</name>
    <dbReference type="NCBI Taxonomy" id="1304281"/>
    <lineage>
        <taxon>Bacteria</taxon>
        <taxon>Pseudomonadati</taxon>
        <taxon>Bacteroidota</taxon>
        <taxon>Flavobacteriia</taxon>
        <taxon>Flavobacteriales</taxon>
        <taxon>Weeksellaceae</taxon>
        <taxon>Chryseobacterium group</taxon>
        <taxon>Chryseobacterium</taxon>
    </lineage>
</organism>
<feature type="region of interest" description="Disordered" evidence="1">
    <location>
        <begin position="26"/>
        <end position="52"/>
    </location>
</feature>
<dbReference type="PATRIC" id="fig|1304281.5.peg.367"/>
<dbReference type="STRING" id="1304281.ACM44_01720"/>
<dbReference type="SUPFAM" id="SSF160574">
    <property type="entry name" value="BT0923-like"/>
    <property type="match status" value="1"/>
</dbReference>
<keyword evidence="3" id="KW-1185">Reference proteome</keyword>
<accession>A0A0J7J372</accession>
<dbReference type="Gene3D" id="3.10.450.360">
    <property type="match status" value="1"/>
</dbReference>
<protein>
    <submittedName>
        <fullName evidence="2">Uncharacterized protein</fullName>
    </submittedName>
</protein>
<reference evidence="2 3" key="1">
    <citation type="journal article" date="2004" name="Int. J. Syst. Evol. Microbiol.">
        <title>Kaistella koreensis gen. nov., sp. nov., a novel member of the Chryseobacterium-Bergeyella-Riemerella branch.</title>
        <authorList>
            <person name="Kim M.K."/>
            <person name="Im W.T."/>
            <person name="Shin Y.K."/>
            <person name="Lim J.H."/>
            <person name="Kim S.H."/>
            <person name="Lee B.C."/>
            <person name="Park M.Y."/>
            <person name="Lee K.Y."/>
            <person name="Lee S.T."/>
        </authorList>
    </citation>
    <scope>NUCLEOTIDE SEQUENCE [LARGE SCALE GENOMIC DNA]</scope>
    <source>
        <strain evidence="2 3">CCUG 49689</strain>
    </source>
</reference>
<dbReference type="AlphaFoldDB" id="A0A0J7J372"/>
<dbReference type="Proteomes" id="UP000035900">
    <property type="component" value="Unassembled WGS sequence"/>
</dbReference>